<evidence type="ECO:0000256" key="1">
    <source>
        <dbReference type="SAM" id="MobiDB-lite"/>
    </source>
</evidence>
<feature type="compositionally biased region" description="Low complexity" evidence="1">
    <location>
        <begin position="333"/>
        <end position="352"/>
    </location>
</feature>
<feature type="compositionally biased region" description="Polar residues" evidence="1">
    <location>
        <begin position="230"/>
        <end position="240"/>
    </location>
</feature>
<dbReference type="OrthoDB" id="445102at2759"/>
<feature type="region of interest" description="Disordered" evidence="1">
    <location>
        <begin position="78"/>
        <end position="150"/>
    </location>
</feature>
<dbReference type="Proteomes" id="UP000186817">
    <property type="component" value="Unassembled WGS sequence"/>
</dbReference>
<sequence length="659" mass="72110">MVGNQEGSSEGLVWYLQVQVALLWNQLNVVISQLAQSNQQLCLQQNLILGLQQQPGLFHRCLQRDADQHLISKLAEKLLEPESDAGPAERRQEDNWDTGSTDAVSPGGSDSDNEDADWIFVRDAAEDANDERQRAGDRQEPIVMEGAPPTPAGLWLQLPICQDQVGEQGSNAPDGFAPATTPLGTAQEPIVMEGAPPTPAGLWLQLPICQDQVGDHSCDVPEGCPVAPTTPLSTAQCQETPSDEPPKKRPSLLSTAAPDDSDQEIEDEECSCDASPGSEDAQDGGRESGGNRQALAKPEDVDQQVCMDEGRSTGSREGSLDASCQTDGDDCTASCASASQPPAPAQRQSQPSWQPFNPALIWRCLRLAPRDFRDAGFDVVFPLADGSRAIKIHELADVEVGGGECTPSDLHVANLLPYLTVQELLNWRLLSRRTRSPQALIAHVAEMGSMDRPEAMVSCVEQIVMFAGNPDASFDAEQEKLYRCRCWCTALASKRKTHFAENDVHRIVGNNPQSLLRHCKSADASIASAATHILYNYAFDAIPFVQQPIAEATLARLEDLVETDMYANLDAINACVQSLVMLLRSLSKPQRQKWVSLMVKLLLDHRITQDVVIWRLQMLWLADDAPRQTYAEADQQLRIFAKSATEDLRAILLPIIESS</sequence>
<feature type="compositionally biased region" description="Basic and acidic residues" evidence="1">
    <location>
        <begin position="130"/>
        <end position="140"/>
    </location>
</feature>
<dbReference type="AlphaFoldDB" id="A0A1Q9EHW3"/>
<keyword evidence="3" id="KW-1185">Reference proteome</keyword>
<feature type="region of interest" description="Disordered" evidence="1">
    <location>
        <begin position="229"/>
        <end position="304"/>
    </location>
</feature>
<evidence type="ECO:0000313" key="3">
    <source>
        <dbReference type="Proteomes" id="UP000186817"/>
    </source>
</evidence>
<evidence type="ECO:0000313" key="2">
    <source>
        <dbReference type="EMBL" id="OLQ07009.1"/>
    </source>
</evidence>
<dbReference type="EMBL" id="LSRX01000148">
    <property type="protein sequence ID" value="OLQ07009.1"/>
    <property type="molecule type" value="Genomic_DNA"/>
</dbReference>
<feature type="region of interest" description="Disordered" evidence="1">
    <location>
        <begin position="331"/>
        <end position="352"/>
    </location>
</feature>
<proteinExistence type="predicted"/>
<organism evidence="2 3">
    <name type="scientific">Symbiodinium microadriaticum</name>
    <name type="common">Dinoflagellate</name>
    <name type="synonym">Zooxanthella microadriatica</name>
    <dbReference type="NCBI Taxonomy" id="2951"/>
    <lineage>
        <taxon>Eukaryota</taxon>
        <taxon>Sar</taxon>
        <taxon>Alveolata</taxon>
        <taxon>Dinophyceae</taxon>
        <taxon>Suessiales</taxon>
        <taxon>Symbiodiniaceae</taxon>
        <taxon>Symbiodinium</taxon>
    </lineage>
</organism>
<feature type="compositionally biased region" description="Acidic residues" evidence="1">
    <location>
        <begin position="259"/>
        <end position="271"/>
    </location>
</feature>
<comment type="caution">
    <text evidence="2">The sequence shown here is derived from an EMBL/GenBank/DDBJ whole genome shotgun (WGS) entry which is preliminary data.</text>
</comment>
<accession>A0A1Q9EHW3</accession>
<protein>
    <submittedName>
        <fullName evidence="2">Uncharacterized protein</fullName>
    </submittedName>
</protein>
<name>A0A1Q9EHW3_SYMMI</name>
<gene>
    <name evidence="2" type="ORF">AK812_SmicGene9678</name>
</gene>
<reference evidence="2 3" key="1">
    <citation type="submission" date="2016-02" db="EMBL/GenBank/DDBJ databases">
        <title>Genome analysis of coral dinoflagellate symbionts highlights evolutionary adaptations to a symbiotic lifestyle.</title>
        <authorList>
            <person name="Aranda M."/>
            <person name="Li Y."/>
            <person name="Liew Y.J."/>
            <person name="Baumgarten S."/>
            <person name="Simakov O."/>
            <person name="Wilson M."/>
            <person name="Piel J."/>
            <person name="Ashoor H."/>
            <person name="Bougouffa S."/>
            <person name="Bajic V.B."/>
            <person name="Ryu T."/>
            <person name="Ravasi T."/>
            <person name="Bayer T."/>
            <person name="Micklem G."/>
            <person name="Kim H."/>
            <person name="Bhak J."/>
            <person name="Lajeunesse T.C."/>
            <person name="Voolstra C.R."/>
        </authorList>
    </citation>
    <scope>NUCLEOTIDE SEQUENCE [LARGE SCALE GENOMIC DNA]</scope>
    <source>
        <strain evidence="2 3">CCMP2467</strain>
    </source>
</reference>